<dbReference type="SUPFAM" id="SSF54928">
    <property type="entry name" value="RNA-binding domain, RBD"/>
    <property type="match status" value="2"/>
</dbReference>
<feature type="domain" description="RRM" evidence="3">
    <location>
        <begin position="202"/>
        <end position="279"/>
    </location>
</feature>
<evidence type="ECO:0000313" key="5">
    <source>
        <dbReference type="Proteomes" id="UP001054837"/>
    </source>
</evidence>
<dbReference type="EMBL" id="BPLQ01011947">
    <property type="protein sequence ID" value="GIY61523.1"/>
    <property type="molecule type" value="Genomic_DNA"/>
</dbReference>
<comment type="caution">
    <text evidence="4">The sequence shown here is derived from an EMBL/GenBank/DDBJ whole genome shotgun (WGS) entry which is preliminary data.</text>
</comment>
<evidence type="ECO:0000313" key="4">
    <source>
        <dbReference type="EMBL" id="GIY61523.1"/>
    </source>
</evidence>
<accession>A0AAV4UUX0</accession>
<evidence type="ECO:0000256" key="2">
    <source>
        <dbReference type="PROSITE-ProRule" id="PRU00176"/>
    </source>
</evidence>
<dbReference type="AlphaFoldDB" id="A0AAV4UUX0"/>
<organism evidence="4 5">
    <name type="scientific">Caerostris darwini</name>
    <dbReference type="NCBI Taxonomy" id="1538125"/>
    <lineage>
        <taxon>Eukaryota</taxon>
        <taxon>Metazoa</taxon>
        <taxon>Ecdysozoa</taxon>
        <taxon>Arthropoda</taxon>
        <taxon>Chelicerata</taxon>
        <taxon>Arachnida</taxon>
        <taxon>Araneae</taxon>
        <taxon>Araneomorphae</taxon>
        <taxon>Entelegynae</taxon>
        <taxon>Araneoidea</taxon>
        <taxon>Araneidae</taxon>
        <taxon>Caerostris</taxon>
    </lineage>
</organism>
<reference evidence="4 5" key="1">
    <citation type="submission" date="2021-06" db="EMBL/GenBank/DDBJ databases">
        <title>Caerostris darwini draft genome.</title>
        <authorList>
            <person name="Kono N."/>
            <person name="Arakawa K."/>
        </authorList>
    </citation>
    <scope>NUCLEOTIDE SEQUENCE [LARGE SCALE GENOMIC DNA]</scope>
</reference>
<dbReference type="InterPro" id="IPR012677">
    <property type="entry name" value="Nucleotide-bd_a/b_plait_sf"/>
</dbReference>
<feature type="domain" description="RRM" evidence="3">
    <location>
        <begin position="17"/>
        <end position="94"/>
    </location>
</feature>
<proteinExistence type="predicted"/>
<dbReference type="InterPro" id="IPR052462">
    <property type="entry name" value="SLIRP/GR-RBP-like"/>
</dbReference>
<dbReference type="PANTHER" id="PTHR48027">
    <property type="entry name" value="HETEROGENEOUS NUCLEAR RIBONUCLEOPROTEIN 87F-RELATED"/>
    <property type="match status" value="1"/>
</dbReference>
<name>A0AAV4UUX0_9ARAC</name>
<feature type="domain" description="RRM" evidence="3">
    <location>
        <begin position="105"/>
        <end position="181"/>
    </location>
</feature>
<protein>
    <submittedName>
        <fullName evidence="4">Polyadenylate-binding protein 1-A</fullName>
    </submittedName>
</protein>
<dbReference type="PROSITE" id="PS50102">
    <property type="entry name" value="RRM"/>
    <property type="match status" value="3"/>
</dbReference>
<dbReference type="GO" id="GO:0003723">
    <property type="term" value="F:RNA binding"/>
    <property type="evidence" value="ECO:0007669"/>
    <property type="project" value="UniProtKB-UniRule"/>
</dbReference>
<dbReference type="Proteomes" id="UP001054837">
    <property type="component" value="Unassembled WGS sequence"/>
</dbReference>
<dbReference type="InterPro" id="IPR000504">
    <property type="entry name" value="RRM_dom"/>
</dbReference>
<keyword evidence="5" id="KW-1185">Reference proteome</keyword>
<gene>
    <name evidence="4" type="primary">pabpc1-a</name>
    <name evidence="4" type="ORF">CDAR_2981</name>
</gene>
<evidence type="ECO:0000259" key="3">
    <source>
        <dbReference type="PROSITE" id="PS50102"/>
    </source>
</evidence>
<dbReference type="Pfam" id="PF00076">
    <property type="entry name" value="RRM_1"/>
    <property type="match status" value="3"/>
</dbReference>
<evidence type="ECO:0000256" key="1">
    <source>
        <dbReference type="ARBA" id="ARBA00022884"/>
    </source>
</evidence>
<dbReference type="InterPro" id="IPR035979">
    <property type="entry name" value="RBD_domain_sf"/>
</dbReference>
<dbReference type="CDD" id="cd00590">
    <property type="entry name" value="RRM_SF"/>
    <property type="match status" value="2"/>
</dbReference>
<sequence length="320" mass="36608">MSFQLAFVNDYSSIMASSIFIENLHPDVDVLKLCEIFGKYGRILSAYIEIDKKLGSLCKGCICYDNSSSAFMAVKELNGKNNRGRPLYIKGEKKCNYSAAEEHYKKIYVKNMDLNWDNSDLIEEFEIFGEIEEAKISMTDGKSKGFGFVKFYNHSSAKKAIEVMHGKFINNKQLIVEPFTYKENSKSSDDSVKKQYNSFQLNNLFIKNLPKNMVEIELSDLFKKFGAIQSVRVATDSENKSKGYGFVCFSNKEIAAKARDQMNGMSYKSQILEVDFYKKKSNYVSSSRHSNNKINMFDQEIKSSTPSFRTRKNTIFSFSG</sequence>
<keyword evidence="1 2" id="KW-0694">RNA-binding</keyword>
<dbReference type="SMART" id="SM00360">
    <property type="entry name" value="RRM"/>
    <property type="match status" value="3"/>
</dbReference>
<dbReference type="Gene3D" id="3.30.70.330">
    <property type="match status" value="3"/>
</dbReference>